<dbReference type="SUPFAM" id="SSF48452">
    <property type="entry name" value="TPR-like"/>
    <property type="match status" value="2"/>
</dbReference>
<evidence type="ECO:0000313" key="3">
    <source>
        <dbReference type="Proteomes" id="UP000327011"/>
    </source>
</evidence>
<dbReference type="PANTHER" id="PTHR46082:SF6">
    <property type="entry name" value="AAA+ ATPASE DOMAIN-CONTAINING PROTEIN-RELATED"/>
    <property type="match status" value="1"/>
</dbReference>
<evidence type="ECO:0000256" key="1">
    <source>
        <dbReference type="SAM" id="MobiDB-lite"/>
    </source>
</evidence>
<comment type="caution">
    <text evidence="2">The sequence shown here is derived from an EMBL/GenBank/DDBJ whole genome shotgun (WGS) entry which is preliminary data.</text>
</comment>
<dbReference type="InterPro" id="IPR053137">
    <property type="entry name" value="NLR-like"/>
</dbReference>
<dbReference type="GO" id="GO:0043531">
    <property type="term" value="F:ADP binding"/>
    <property type="evidence" value="ECO:0007669"/>
    <property type="project" value="InterPro"/>
</dbReference>
<organism evidence="2 3">
    <name type="scientific">Microbispora cellulosiformans</name>
    <dbReference type="NCBI Taxonomy" id="2614688"/>
    <lineage>
        <taxon>Bacteria</taxon>
        <taxon>Bacillati</taxon>
        <taxon>Actinomycetota</taxon>
        <taxon>Actinomycetes</taxon>
        <taxon>Streptosporangiales</taxon>
        <taxon>Streptosporangiaceae</taxon>
        <taxon>Microbispora</taxon>
    </lineage>
</organism>
<reference evidence="2 3" key="1">
    <citation type="submission" date="2019-09" db="EMBL/GenBank/DDBJ databases">
        <title>Screening of Novel Bioactive Compounds from Soil-Associated.</title>
        <authorList>
            <person name="Gong X."/>
        </authorList>
    </citation>
    <scope>NUCLEOTIDE SEQUENCE [LARGE SCALE GENOMIC DNA]</scope>
    <source>
        <strain evidence="2 3">Gxj-6</strain>
    </source>
</reference>
<dbReference type="Gene3D" id="3.40.50.300">
    <property type="entry name" value="P-loop containing nucleotide triphosphate hydrolases"/>
    <property type="match status" value="1"/>
</dbReference>
<dbReference type="RefSeq" id="WP_150934058.1">
    <property type="nucleotide sequence ID" value="NZ_VYTZ01000005.1"/>
</dbReference>
<dbReference type="SUPFAM" id="SSF52540">
    <property type="entry name" value="P-loop containing nucleoside triphosphate hydrolases"/>
    <property type="match status" value="1"/>
</dbReference>
<dbReference type="Pfam" id="PF13374">
    <property type="entry name" value="TPR_10"/>
    <property type="match status" value="1"/>
</dbReference>
<protein>
    <submittedName>
        <fullName evidence="2">Tetratricopeptide repeat protein</fullName>
    </submittedName>
</protein>
<sequence>MDWDAIGAIASIVGIPVAVAAGFIQIRTQSQGQGAGKPAGAPPEKDQSVHMAESPVASIQPPLGRLPTHLHGRAEILDHLGRAITPGSGRIQVIAGLGGVGKTTLALKLAEDSRNRFAAVWWVNGADRVTLMTSMLGIAQHELNVPEPAVREAMSGRRNAADLFWNAIEQTAAGSGRLLIIDNADDPQSVLAVTGDQVADGTGWIRVSRNCSIVVTSRDRAPTTWGRLCELHLLGPLSPAAAADLLMDFVPGDSDRAAALAVGHRLNGLPLALHLAGIHIGAKSSRHRTFNAYLDALNNDFASTMREQSISPARQRADERQMITRTWELSLITLSDQGNEHARAVAGTLAELAGGQVVPMEMLCAELPTKGRRGQRAPAVDATALEGLDRMGLIDWASPSEPRGIRMHDLVATTIRQQTPAPRRRSRSSWNTALRMLTAAAKALDFRLPSHWPVWRLLVAHFEALLSTSARQPKHDQRRLLELAPPLVAMLRLSNAWQEAERLGEAAISAAGKLGRSEAIVVGVQHNLATILQCRGLYPESERLLRDVLRKRERILGRHHRETAHTRGNLAIVLTLQGRHGEALSIMKRDLRARVRLLGPEHPDTLRSGLNLADTLRESGDLDAAEQIMRDTLMAQERILGSTYPDTLVSRHNVARLLHMRGDFAAAAAAYRDVQRSMEEVLGVSHEDTLGNLHHWGVLLSDQGQRAAAVHLLEQVLDSRRQALGPDHPDTQETAKALLAAKDLPSCGGTG</sequence>
<dbReference type="Proteomes" id="UP000327011">
    <property type="component" value="Unassembled WGS sequence"/>
</dbReference>
<dbReference type="InterPro" id="IPR011990">
    <property type="entry name" value="TPR-like_helical_dom_sf"/>
</dbReference>
<dbReference type="AlphaFoldDB" id="A0A5J5K411"/>
<dbReference type="Gene3D" id="1.25.40.10">
    <property type="entry name" value="Tetratricopeptide repeat domain"/>
    <property type="match status" value="2"/>
</dbReference>
<dbReference type="Pfam" id="PF13424">
    <property type="entry name" value="TPR_12"/>
    <property type="match status" value="2"/>
</dbReference>
<keyword evidence="3" id="KW-1185">Reference proteome</keyword>
<dbReference type="PRINTS" id="PR00364">
    <property type="entry name" value="DISEASERSIST"/>
</dbReference>
<dbReference type="InterPro" id="IPR027417">
    <property type="entry name" value="P-loop_NTPase"/>
</dbReference>
<proteinExistence type="predicted"/>
<feature type="region of interest" description="Disordered" evidence="1">
    <location>
        <begin position="31"/>
        <end position="52"/>
    </location>
</feature>
<evidence type="ECO:0000313" key="2">
    <source>
        <dbReference type="EMBL" id="KAA9378145.1"/>
    </source>
</evidence>
<gene>
    <name evidence="2" type="ORF">F5972_14675</name>
</gene>
<accession>A0A5J5K411</accession>
<dbReference type="EMBL" id="VYTZ01000005">
    <property type="protein sequence ID" value="KAA9378145.1"/>
    <property type="molecule type" value="Genomic_DNA"/>
</dbReference>
<name>A0A5J5K411_9ACTN</name>
<dbReference type="PANTHER" id="PTHR46082">
    <property type="entry name" value="ATP/GTP-BINDING PROTEIN-RELATED"/>
    <property type="match status" value="1"/>
</dbReference>